<keyword evidence="6" id="KW-0223">Dioxygenase</keyword>
<dbReference type="Gene3D" id="3.60.130.10">
    <property type="entry name" value="Clavaminate synthase-like"/>
    <property type="match status" value="1"/>
</dbReference>
<keyword evidence="5" id="KW-0124">Carnitine biosynthesis</keyword>
<dbReference type="InterPro" id="IPR010376">
    <property type="entry name" value="GBBH-like_N"/>
</dbReference>
<evidence type="ECO:0000259" key="10">
    <source>
        <dbReference type="Pfam" id="PF06155"/>
    </source>
</evidence>
<dbReference type="InterPro" id="IPR003819">
    <property type="entry name" value="TauD/TfdA-like"/>
</dbReference>
<comment type="similarity">
    <text evidence="3">Belongs to the gamma-BBH/TMLD family.</text>
</comment>
<dbReference type="AlphaFoldDB" id="E4XW09"/>
<keyword evidence="8" id="KW-0408">Iron</keyword>
<dbReference type="Gene3D" id="3.30.2020.30">
    <property type="match status" value="1"/>
</dbReference>
<evidence type="ECO:0008006" key="13">
    <source>
        <dbReference type="Google" id="ProtNLM"/>
    </source>
</evidence>
<dbReference type="UniPathway" id="UPA00118"/>
<evidence type="ECO:0000256" key="1">
    <source>
        <dbReference type="ARBA" id="ARBA00001954"/>
    </source>
</evidence>
<evidence type="ECO:0000256" key="5">
    <source>
        <dbReference type="ARBA" id="ARBA00022873"/>
    </source>
</evidence>
<comment type="cofactor">
    <cofactor evidence="1">
        <name>Fe(2+)</name>
        <dbReference type="ChEBI" id="CHEBI:29033"/>
    </cofactor>
</comment>
<keyword evidence="7" id="KW-0560">Oxidoreductase</keyword>
<comment type="pathway">
    <text evidence="2">Amine and polyamine biosynthesis; carnitine biosynthesis.</text>
</comment>
<accession>E4XW09</accession>
<dbReference type="Pfam" id="PF02668">
    <property type="entry name" value="TauD"/>
    <property type="match status" value="1"/>
</dbReference>
<dbReference type="OrthoDB" id="406634at2759"/>
<dbReference type="FunCoup" id="E4XW09">
    <property type="interactions" value="1"/>
</dbReference>
<dbReference type="InterPro" id="IPR050411">
    <property type="entry name" value="AlphaKG_dependent_hydroxylases"/>
</dbReference>
<feature type="domain" description="TauD/TfdA-like" evidence="9">
    <location>
        <begin position="126"/>
        <end position="372"/>
    </location>
</feature>
<sequence>MLKIFRSGVVRRSVRVEAFSECTAKLQLEMNDKLEKVDFSALWLRFNCHCPECRQQGSGQKTLSPLVWPEDIKLQEAFFENDELKFSIKGEDHEGVIPGQVLRKFVSDERARRSAAAKMCYLRKPKQGWGSEIDFSQTNNQKGQYDMTQKIAKNGFCVAKNCPTKKNGVLDVCHKISEPIPFLYGLVQNIVNEPNPTNIAFSDAFLAPHMDMVYMESPPGLQYLLCRRNDDCVEGGESILIDAFEVAEHLRANHPRDFETLCSVPVRFQKIHWERENPVYFEWEQPHIVLDNKGQISRVNWAPAFEGKSRRSSMTNEYIQAYRRFMKQVDESDTKIVKRLNEGECIVFNNRRMLHGRTGFKLNGGVRFMEVAYTNICEFRSKAQVLEFTHGQGEIVTRVGNSNLI</sequence>
<evidence type="ECO:0000256" key="2">
    <source>
        <dbReference type="ARBA" id="ARBA00005022"/>
    </source>
</evidence>
<evidence type="ECO:0000259" key="9">
    <source>
        <dbReference type="Pfam" id="PF02668"/>
    </source>
</evidence>
<evidence type="ECO:0000256" key="8">
    <source>
        <dbReference type="ARBA" id="ARBA00023004"/>
    </source>
</evidence>
<dbReference type="InterPro" id="IPR042098">
    <property type="entry name" value="TauD-like_sf"/>
</dbReference>
<dbReference type="InterPro" id="IPR038492">
    <property type="entry name" value="GBBH-like_N_sf"/>
</dbReference>
<evidence type="ECO:0000313" key="12">
    <source>
        <dbReference type="Proteomes" id="UP000001307"/>
    </source>
</evidence>
<dbReference type="Pfam" id="PF06155">
    <property type="entry name" value="GBBH-like_N"/>
    <property type="match status" value="1"/>
</dbReference>
<dbReference type="SUPFAM" id="SSF51197">
    <property type="entry name" value="Clavaminate synthase-like"/>
    <property type="match status" value="1"/>
</dbReference>
<evidence type="ECO:0000256" key="7">
    <source>
        <dbReference type="ARBA" id="ARBA00023002"/>
    </source>
</evidence>
<dbReference type="PANTHER" id="PTHR10696:SF25">
    <property type="entry name" value="OXIDOREDUCTASE AIM17-RELATED"/>
    <property type="match status" value="1"/>
</dbReference>
<reference evidence="11" key="1">
    <citation type="journal article" date="2010" name="Science">
        <title>Plasticity of animal genome architecture unmasked by rapid evolution of a pelagic tunicate.</title>
        <authorList>
            <person name="Denoeud F."/>
            <person name="Henriet S."/>
            <person name="Mungpakdee S."/>
            <person name="Aury J.M."/>
            <person name="Da Silva C."/>
            <person name="Brinkmann H."/>
            <person name="Mikhaleva J."/>
            <person name="Olsen L.C."/>
            <person name="Jubin C."/>
            <person name="Canestro C."/>
            <person name="Bouquet J.M."/>
            <person name="Danks G."/>
            <person name="Poulain J."/>
            <person name="Campsteijn C."/>
            <person name="Adamski M."/>
            <person name="Cross I."/>
            <person name="Yadetie F."/>
            <person name="Muffato M."/>
            <person name="Louis A."/>
            <person name="Butcher S."/>
            <person name="Tsagkogeorga G."/>
            <person name="Konrad A."/>
            <person name="Singh S."/>
            <person name="Jensen M.F."/>
            <person name="Cong E.H."/>
            <person name="Eikeseth-Otteraa H."/>
            <person name="Noel B."/>
            <person name="Anthouard V."/>
            <person name="Porcel B.M."/>
            <person name="Kachouri-Lafond R."/>
            <person name="Nishino A."/>
            <person name="Ugolini M."/>
            <person name="Chourrout P."/>
            <person name="Nishida H."/>
            <person name="Aasland R."/>
            <person name="Huzurbazar S."/>
            <person name="Westhof E."/>
            <person name="Delsuc F."/>
            <person name="Lehrach H."/>
            <person name="Reinhardt R."/>
            <person name="Weissenbach J."/>
            <person name="Roy S.W."/>
            <person name="Artiguenave F."/>
            <person name="Postlethwait J.H."/>
            <person name="Manak J.R."/>
            <person name="Thompson E.M."/>
            <person name="Jaillon O."/>
            <person name="Du Pasquier L."/>
            <person name="Boudinot P."/>
            <person name="Liberles D.A."/>
            <person name="Volff J.N."/>
            <person name="Philippe H."/>
            <person name="Lenhard B."/>
            <person name="Roest Crollius H."/>
            <person name="Wincker P."/>
            <person name="Chourrout D."/>
        </authorList>
    </citation>
    <scope>NUCLEOTIDE SEQUENCE [LARGE SCALE GENOMIC DNA]</scope>
</reference>
<keyword evidence="4" id="KW-0479">Metal-binding</keyword>
<dbReference type="GO" id="GO:0045329">
    <property type="term" value="P:carnitine biosynthetic process"/>
    <property type="evidence" value="ECO:0007669"/>
    <property type="project" value="UniProtKB-UniPathway"/>
</dbReference>
<dbReference type="PANTHER" id="PTHR10696">
    <property type="entry name" value="GAMMA-BUTYROBETAINE HYDROXYLASE-RELATED"/>
    <property type="match status" value="1"/>
</dbReference>
<protein>
    <recommendedName>
        <fullName evidence="13">TauD/TfdA-like domain-containing protein</fullName>
    </recommendedName>
</protein>
<proteinExistence type="inferred from homology"/>
<keyword evidence="12" id="KW-1185">Reference proteome</keyword>
<evidence type="ECO:0000313" key="11">
    <source>
        <dbReference type="EMBL" id="CBY13864.1"/>
    </source>
</evidence>
<evidence type="ECO:0000256" key="4">
    <source>
        <dbReference type="ARBA" id="ARBA00022723"/>
    </source>
</evidence>
<dbReference type="InParanoid" id="E4XW09"/>
<name>E4XW09_OIKDI</name>
<dbReference type="GO" id="GO:0005739">
    <property type="term" value="C:mitochondrion"/>
    <property type="evidence" value="ECO:0007669"/>
    <property type="project" value="TreeGrafter"/>
</dbReference>
<evidence type="ECO:0000256" key="3">
    <source>
        <dbReference type="ARBA" id="ARBA00008654"/>
    </source>
</evidence>
<feature type="domain" description="Gamma-butyrobetaine hydroxylase-like N-terminal" evidence="10">
    <location>
        <begin position="25"/>
        <end position="77"/>
    </location>
</feature>
<dbReference type="GO" id="GO:0046872">
    <property type="term" value="F:metal ion binding"/>
    <property type="evidence" value="ECO:0007669"/>
    <property type="project" value="UniProtKB-KW"/>
</dbReference>
<dbReference type="EMBL" id="FN653228">
    <property type="protein sequence ID" value="CBY13864.1"/>
    <property type="molecule type" value="Genomic_DNA"/>
</dbReference>
<dbReference type="Proteomes" id="UP000001307">
    <property type="component" value="Unassembled WGS sequence"/>
</dbReference>
<evidence type="ECO:0000256" key="6">
    <source>
        <dbReference type="ARBA" id="ARBA00022964"/>
    </source>
</evidence>
<organism evidence="11">
    <name type="scientific">Oikopleura dioica</name>
    <name type="common">Tunicate</name>
    <dbReference type="NCBI Taxonomy" id="34765"/>
    <lineage>
        <taxon>Eukaryota</taxon>
        <taxon>Metazoa</taxon>
        <taxon>Chordata</taxon>
        <taxon>Tunicata</taxon>
        <taxon>Appendicularia</taxon>
        <taxon>Copelata</taxon>
        <taxon>Oikopleuridae</taxon>
        <taxon>Oikopleura</taxon>
    </lineage>
</organism>
<dbReference type="GO" id="GO:0016706">
    <property type="term" value="F:2-oxoglutarate-dependent dioxygenase activity"/>
    <property type="evidence" value="ECO:0007669"/>
    <property type="project" value="UniProtKB-ARBA"/>
</dbReference>
<gene>
    <name evidence="11" type="ORF">GSOID_T00006813001</name>
</gene>